<sequence length="136" mass="15418">MKRVLSLLLLTILVVGCSQRDPTPPELTIMVDNKSISAVLGTYSWKNTEADSVSPPELVEYQKEDLNIKPQSSIILKFERTPNHYEVFIWQGDKRILQQTSNGVVIAPQQKGLVVYEIYAKWHEGSAHYAFSVNVE</sequence>
<evidence type="ECO:0000313" key="3">
    <source>
        <dbReference type="Proteomes" id="UP000198577"/>
    </source>
</evidence>
<dbReference type="RefSeq" id="WP_025748669.1">
    <property type="nucleotide sequence ID" value="NZ_FOXR01000003.1"/>
</dbReference>
<dbReference type="OrthoDB" id="1797983at2"/>
<accession>A0A1I5SV74</accession>
<dbReference type="PROSITE" id="PS51257">
    <property type="entry name" value="PROKAR_LIPOPROTEIN"/>
    <property type="match status" value="1"/>
</dbReference>
<evidence type="ECO:0008006" key="4">
    <source>
        <dbReference type="Google" id="ProtNLM"/>
    </source>
</evidence>
<keyword evidence="3" id="KW-1185">Reference proteome</keyword>
<protein>
    <recommendedName>
        <fullName evidence="4">Lipoprotein</fullName>
    </recommendedName>
</protein>
<dbReference type="STRING" id="937334.SAMN05444406_10352"/>
<name>A0A1I5SV74_9FIRM</name>
<gene>
    <name evidence="2" type="ORF">SAMN05444406_10352</name>
</gene>
<organism evidence="2 3">
    <name type="scientific">Caldicoprobacter faecalis</name>
    <dbReference type="NCBI Taxonomy" id="937334"/>
    <lineage>
        <taxon>Bacteria</taxon>
        <taxon>Bacillati</taxon>
        <taxon>Bacillota</taxon>
        <taxon>Clostridia</taxon>
        <taxon>Caldicoprobacterales</taxon>
        <taxon>Caldicoprobacteraceae</taxon>
        <taxon>Caldicoprobacter</taxon>
    </lineage>
</organism>
<keyword evidence="1" id="KW-0732">Signal</keyword>
<feature type="chain" id="PRO_5011567389" description="Lipoprotein" evidence="1">
    <location>
        <begin position="21"/>
        <end position="136"/>
    </location>
</feature>
<proteinExistence type="predicted"/>
<dbReference type="Proteomes" id="UP000198577">
    <property type="component" value="Unassembled WGS sequence"/>
</dbReference>
<reference evidence="2 3" key="1">
    <citation type="submission" date="2016-10" db="EMBL/GenBank/DDBJ databases">
        <authorList>
            <person name="de Groot N.N."/>
        </authorList>
    </citation>
    <scope>NUCLEOTIDE SEQUENCE [LARGE SCALE GENOMIC DNA]</scope>
    <source>
        <strain evidence="2 3">DSM 20678</strain>
    </source>
</reference>
<evidence type="ECO:0000256" key="1">
    <source>
        <dbReference type="SAM" id="SignalP"/>
    </source>
</evidence>
<dbReference type="EMBL" id="FOXR01000003">
    <property type="protein sequence ID" value="SFP74126.1"/>
    <property type="molecule type" value="Genomic_DNA"/>
</dbReference>
<evidence type="ECO:0000313" key="2">
    <source>
        <dbReference type="EMBL" id="SFP74126.1"/>
    </source>
</evidence>
<feature type="signal peptide" evidence="1">
    <location>
        <begin position="1"/>
        <end position="20"/>
    </location>
</feature>
<dbReference type="AlphaFoldDB" id="A0A1I5SV74"/>